<evidence type="ECO:0000313" key="1">
    <source>
        <dbReference type="EMBL" id="GGI83742.1"/>
    </source>
</evidence>
<comment type="caution">
    <text evidence="1">The sequence shown here is derived from an EMBL/GenBank/DDBJ whole genome shotgun (WGS) entry which is preliminary data.</text>
</comment>
<sequence length="1496" mass="169364">MKPTAGAGLSASLKIGSYRHSILSFSGKEAMNEPYSFKLRLESNTLLTAEAVLGQGCQLELAYQKLDPSETDWPTFRIIPGIITKHLVLNPYQDSFLVEIEIRARLYLLTLSGCPRVYLDQTAKDIATLILLQHGYQASLLQFHDNNQKNHLRIYPHWVQAEGESDLAFLERVLAREGISYAWSNVQTEQEQLDFYDCWYLHPGSSSCFTLAETDGLTSLRMDALYHLRLCQTPTSVRVEYRDVDYQNPDKILKAKAGTGHHRVNVLGYGAESLDHLQEAALHHLERITMNETTFTAKTLNPAILCGQVFSIKHLPNWIKENAFLLLSVEHTFEEGFYSNQLTFIPKHTQIRPNVKRQNAGQIIHTAVIHSEDDAPGLDSIGQYHYYTHVHEANTPTKPIQKALRLVPYGGKGATHPIGMHFPLQRQAEVLVMYLHNDFNQPILQNSPSNGLNHAPVTSDNAWSTIIKTAWGQYLEFVDQIGQERITLANAARRNRLSFNTQRDKQHILLACDRGSISLEAKTQQTIQSQEMTATIGKELVIQTNQKAHFTANDIHLQAESYQLSCQTLSFESKRHLELSGQTMQLMSEGDITLNASGDRFQFNLPNGDLVLEADEIALKARGALYLTTPTAGITLSNAGIIMHGNGIQFSGTPVFNAPIADTSTQVPPLITPPLPNPPILKPVRQFTFQKAKVIYPPNWEKPFYQSDETAYIEVDVKGFTGDESIKATIVSYHHSDSLKPLPLNPKLVAIKSKEVDTIQYSLGDKALYPFEEQFRETPGTATLKIPYPLNNLLAQSQTKASKPYYVRIDVGDVQGQFYSNALVLLNQATLTIIHDKKRPYHEKHAILTVFRSLPGCVKAHPQCPLLGESRFYTDPTEVDRLPIGTQNSVKLKEKGRYQELLSQDFTMPLPEQRFEVSERSNADTTLVRLMPPMIIDLRDATLQGNEVVFHSESPNARVDLTEEEINYIKANGNNLTVFIHGYNVEFGRFSKHLEAIREQTKITSLPLNFMVAPEQVIDYSEVDATIYRDEAFIKRQFQDDESQHTLPFVQEPSFNGEGVCEWVVHFENNLNRAAGFDGVDYQKFTRCLFIIWPGNPDSPMDYIHAVYESARMGPIVAKVFKSLKTHIEGLKLHVIAHSQGNGVLLHALEHLGETGHPGVDHAIFWQAAIPNDALSDRGVGNAPPNREAIAKAQEKNLWYCPYAHQGASLITVLHSQNDNILGPLLRQEEQPKGISLKEVWGRKPKKELQFALLIEALGLKSLYLVAIWLDTPVSSLFDQQLIHHYWNRWRAKNPQFKVRPEGPWMMCAATLEEQYQLLKLHQADVLSHAYRKLVKEGITKVHALLKERFGSLSVLERSGYVLISGLDAYKPLYNALFELVNRYDKQLDTEPSFLDRITRCLETHHEPFKHLFTLFQTSVLLTGVGTKPALGYEGPDFADKFIDQLKQNKKLKHQDTTKWLWHHSDMKIPSNKVIKNIYKKWIINSKKGIQAFGTY</sequence>
<accession>A0A917JRV3</accession>
<keyword evidence="2" id="KW-1185">Reference proteome</keyword>
<dbReference type="EMBL" id="BMOB01000004">
    <property type="protein sequence ID" value="GGI83742.1"/>
    <property type="molecule type" value="Genomic_DNA"/>
</dbReference>
<dbReference type="InterPro" id="IPR010297">
    <property type="entry name" value="DUF900_hydrolase"/>
</dbReference>
<reference evidence="1" key="1">
    <citation type="journal article" date="2014" name="Int. J. Syst. Evol. Microbiol.">
        <title>Complete genome sequence of Corynebacterium casei LMG S-19264T (=DSM 44701T), isolated from a smear-ripened cheese.</title>
        <authorList>
            <consortium name="US DOE Joint Genome Institute (JGI-PGF)"/>
            <person name="Walter F."/>
            <person name="Albersmeier A."/>
            <person name="Kalinowski J."/>
            <person name="Ruckert C."/>
        </authorList>
    </citation>
    <scope>NUCLEOTIDE SEQUENCE</scope>
    <source>
        <strain evidence="1">JCM 13919</strain>
    </source>
</reference>
<dbReference type="OrthoDB" id="7170026at2"/>
<dbReference type="Gene3D" id="4.10.220.110">
    <property type="match status" value="1"/>
</dbReference>
<reference evidence="1" key="2">
    <citation type="submission" date="2020-09" db="EMBL/GenBank/DDBJ databases">
        <authorList>
            <person name="Sun Q."/>
            <person name="Ohkuma M."/>
        </authorList>
    </citation>
    <scope>NUCLEOTIDE SEQUENCE</scope>
    <source>
        <strain evidence="1">JCM 13919</strain>
    </source>
</reference>
<dbReference type="Pfam" id="PF05990">
    <property type="entry name" value="DUF900"/>
    <property type="match status" value="1"/>
</dbReference>
<dbReference type="SUPFAM" id="SSF69279">
    <property type="entry name" value="Phage tail proteins"/>
    <property type="match status" value="2"/>
</dbReference>
<gene>
    <name evidence="1" type="ORF">GCM10007966_10430</name>
</gene>
<name>A0A917JRV3_9GAMM</name>
<protein>
    <submittedName>
        <fullName evidence="1">Uncharacterized protein</fullName>
    </submittedName>
</protein>
<dbReference type="SUPFAM" id="SSF69255">
    <property type="entry name" value="gp5 N-terminal domain-like"/>
    <property type="match status" value="1"/>
</dbReference>
<evidence type="ECO:0000313" key="2">
    <source>
        <dbReference type="Proteomes" id="UP000630149"/>
    </source>
</evidence>
<dbReference type="Gene3D" id="2.30.110.50">
    <property type="match status" value="1"/>
</dbReference>
<dbReference type="Gene3D" id="3.55.50.10">
    <property type="entry name" value="Baseplate protein-like domains"/>
    <property type="match status" value="1"/>
</dbReference>
<dbReference type="Proteomes" id="UP000630149">
    <property type="component" value="Unassembled WGS sequence"/>
</dbReference>
<dbReference type="RefSeq" id="WP_131776468.1">
    <property type="nucleotide sequence ID" value="NZ_BMOB01000004.1"/>
</dbReference>
<organism evidence="1 2">
    <name type="scientific">Legionella impletisoli</name>
    <dbReference type="NCBI Taxonomy" id="343510"/>
    <lineage>
        <taxon>Bacteria</taxon>
        <taxon>Pseudomonadati</taxon>
        <taxon>Pseudomonadota</taxon>
        <taxon>Gammaproteobacteria</taxon>
        <taxon>Legionellales</taxon>
        <taxon>Legionellaceae</taxon>
        <taxon>Legionella</taxon>
    </lineage>
</organism>
<proteinExistence type="predicted"/>
<dbReference type="Pfam" id="PF05954">
    <property type="entry name" value="Phage_GPD"/>
    <property type="match status" value="1"/>
</dbReference>